<dbReference type="Pfam" id="PF00155">
    <property type="entry name" value="Aminotran_1_2"/>
    <property type="match status" value="1"/>
</dbReference>
<dbReference type="PROSITE" id="PS00105">
    <property type="entry name" value="AA_TRANSFER_CLASS_1"/>
    <property type="match status" value="1"/>
</dbReference>
<comment type="caution">
    <text evidence="8">The sequence shown here is derived from an EMBL/GenBank/DDBJ whole genome shotgun (WGS) entry which is preliminary data.</text>
</comment>
<comment type="cofactor">
    <cofactor evidence="1 6">
        <name>pyridoxal 5'-phosphate</name>
        <dbReference type="ChEBI" id="CHEBI:597326"/>
    </cofactor>
</comment>
<evidence type="ECO:0000256" key="3">
    <source>
        <dbReference type="ARBA" id="ARBA00022576"/>
    </source>
</evidence>
<dbReference type="PANTHER" id="PTHR46383">
    <property type="entry name" value="ASPARTATE AMINOTRANSFERASE"/>
    <property type="match status" value="1"/>
</dbReference>
<evidence type="ECO:0000256" key="2">
    <source>
        <dbReference type="ARBA" id="ARBA00007441"/>
    </source>
</evidence>
<dbReference type="InterPro" id="IPR015424">
    <property type="entry name" value="PyrdxlP-dep_Trfase"/>
</dbReference>
<feature type="domain" description="Aminotransferase class I/classII large" evidence="7">
    <location>
        <begin position="51"/>
        <end position="395"/>
    </location>
</feature>
<keyword evidence="4 6" id="KW-0808">Transferase</keyword>
<organism evidence="8 9">
    <name type="scientific">Candidatus Portnoybacteria bacterium CG06_land_8_20_14_3_00_39_12</name>
    <dbReference type="NCBI Taxonomy" id="1974809"/>
    <lineage>
        <taxon>Bacteria</taxon>
        <taxon>Candidatus Portnoyibacteriota</taxon>
    </lineage>
</organism>
<dbReference type="Proteomes" id="UP000228775">
    <property type="component" value="Unassembled WGS sequence"/>
</dbReference>
<evidence type="ECO:0000256" key="4">
    <source>
        <dbReference type="ARBA" id="ARBA00022679"/>
    </source>
</evidence>
<dbReference type="Gene3D" id="3.40.640.10">
    <property type="entry name" value="Type I PLP-dependent aspartate aminotransferase-like (Major domain)"/>
    <property type="match status" value="1"/>
</dbReference>
<dbReference type="InterPro" id="IPR004839">
    <property type="entry name" value="Aminotransferase_I/II_large"/>
</dbReference>
<dbReference type="GO" id="GO:0008483">
    <property type="term" value="F:transaminase activity"/>
    <property type="evidence" value="ECO:0007669"/>
    <property type="project" value="UniProtKB-KW"/>
</dbReference>
<dbReference type="InterPro" id="IPR015422">
    <property type="entry name" value="PyrdxlP-dep_Trfase_small"/>
</dbReference>
<reference evidence="9" key="1">
    <citation type="submission" date="2017-09" db="EMBL/GenBank/DDBJ databases">
        <title>Depth-based differentiation of microbial function through sediment-hosted aquifers and enrichment of novel symbionts in the deep terrestrial subsurface.</title>
        <authorList>
            <person name="Probst A.J."/>
            <person name="Ladd B."/>
            <person name="Jarett J.K."/>
            <person name="Geller-Mcgrath D.E."/>
            <person name="Sieber C.M.K."/>
            <person name="Emerson J.B."/>
            <person name="Anantharaman K."/>
            <person name="Thomas B.C."/>
            <person name="Malmstrom R."/>
            <person name="Stieglmeier M."/>
            <person name="Klingl A."/>
            <person name="Woyke T."/>
            <person name="Ryan C.M."/>
            <person name="Banfield J.F."/>
        </authorList>
    </citation>
    <scope>NUCLEOTIDE SEQUENCE [LARGE SCALE GENOMIC DNA]</scope>
</reference>
<sequence length="403" mass="44937">MSSSRSAIAWAGKKFRTKNISQRVRDIVISPIKEMSILADQFLARNPKTRLISFGQGIPFYDTPNHIKKAIRRALSEADTAKYTLEPGITELRELVAKKYQAKSSEIMISVGCQEAMACALATVIDPGDEVLIPSPTFASHIEQILQFNGKPVFVPLIEKQGWRLSTKEFAKKITKKTRAILFSNPANPTGAVLGQQELADLVDLARRKNLILISDETYDFLTYDNLRHISLAELRHGQNDNLIVCGSFSKKYALTGYRIGYAFAIEGIIDHMLKVHDALAICAPAISQKAALAALKGPQDCVAGFIKSLSRNRDLMCYELDKMSDIFEYQKPQGAYYVLAKYKKPALNSFKLALEILQRVQVITIPGAAFGPTGEGHLRFSYAGEPNDIPEGFKRLRKFFRS</sequence>
<dbReference type="PRINTS" id="PR00753">
    <property type="entry name" value="ACCSYNTHASE"/>
</dbReference>
<dbReference type="AlphaFoldDB" id="A0A2M7AW47"/>
<dbReference type="Gene3D" id="3.90.1150.10">
    <property type="entry name" value="Aspartate Aminotransferase, domain 1"/>
    <property type="match status" value="1"/>
</dbReference>
<dbReference type="InterPro" id="IPR050596">
    <property type="entry name" value="AspAT/PAT-like"/>
</dbReference>
<evidence type="ECO:0000313" key="8">
    <source>
        <dbReference type="EMBL" id="PIU74855.1"/>
    </source>
</evidence>
<dbReference type="CDD" id="cd00609">
    <property type="entry name" value="AAT_like"/>
    <property type="match status" value="1"/>
</dbReference>
<dbReference type="GO" id="GO:0030170">
    <property type="term" value="F:pyridoxal phosphate binding"/>
    <property type="evidence" value="ECO:0007669"/>
    <property type="project" value="InterPro"/>
</dbReference>
<name>A0A2M7AW47_9BACT</name>
<evidence type="ECO:0000313" key="9">
    <source>
        <dbReference type="Proteomes" id="UP000228775"/>
    </source>
</evidence>
<evidence type="ECO:0000259" key="7">
    <source>
        <dbReference type="Pfam" id="PF00155"/>
    </source>
</evidence>
<dbReference type="InterPro" id="IPR015421">
    <property type="entry name" value="PyrdxlP-dep_Trfase_major"/>
</dbReference>
<dbReference type="InterPro" id="IPR004838">
    <property type="entry name" value="NHTrfase_class1_PyrdxlP-BS"/>
</dbReference>
<comment type="similarity">
    <text evidence="2 6">Belongs to the class-I pyridoxal-phosphate-dependent aminotransferase family.</text>
</comment>
<proteinExistence type="inferred from homology"/>
<evidence type="ECO:0000256" key="6">
    <source>
        <dbReference type="RuleBase" id="RU000481"/>
    </source>
</evidence>
<dbReference type="GO" id="GO:0006520">
    <property type="term" value="P:amino acid metabolic process"/>
    <property type="evidence" value="ECO:0007669"/>
    <property type="project" value="InterPro"/>
</dbReference>
<keyword evidence="3 6" id="KW-0032">Aminotransferase</keyword>
<keyword evidence="5" id="KW-0663">Pyridoxal phosphate</keyword>
<evidence type="ECO:0000256" key="1">
    <source>
        <dbReference type="ARBA" id="ARBA00001933"/>
    </source>
</evidence>
<dbReference type="SUPFAM" id="SSF53383">
    <property type="entry name" value="PLP-dependent transferases"/>
    <property type="match status" value="1"/>
</dbReference>
<dbReference type="EC" id="2.6.1.-" evidence="6"/>
<protein>
    <recommendedName>
        <fullName evidence="6">Aminotransferase</fullName>
        <ecNumber evidence="6">2.6.1.-</ecNumber>
    </recommendedName>
</protein>
<dbReference type="EMBL" id="PEVY01000082">
    <property type="protein sequence ID" value="PIU74855.1"/>
    <property type="molecule type" value="Genomic_DNA"/>
</dbReference>
<evidence type="ECO:0000256" key="5">
    <source>
        <dbReference type="ARBA" id="ARBA00022898"/>
    </source>
</evidence>
<dbReference type="PANTHER" id="PTHR46383:SF1">
    <property type="entry name" value="ASPARTATE AMINOTRANSFERASE"/>
    <property type="match status" value="1"/>
</dbReference>
<accession>A0A2M7AW47</accession>
<gene>
    <name evidence="8" type="ORF">COS76_03935</name>
</gene>